<evidence type="ECO:0000313" key="2">
    <source>
        <dbReference type="EMBL" id="KAG6635794.1"/>
    </source>
</evidence>
<feature type="transmembrane region" description="Helical" evidence="1">
    <location>
        <begin position="12"/>
        <end position="35"/>
    </location>
</feature>
<keyword evidence="1" id="KW-0812">Transmembrane</keyword>
<evidence type="ECO:0000313" key="3">
    <source>
        <dbReference type="Proteomes" id="UP000811609"/>
    </source>
</evidence>
<evidence type="ECO:0000256" key="1">
    <source>
        <dbReference type="SAM" id="Phobius"/>
    </source>
</evidence>
<accession>A0A8T1P213</accession>
<dbReference type="AlphaFoldDB" id="A0A8T1P213"/>
<dbReference type="Proteomes" id="UP000811609">
    <property type="component" value="Chromosome 11"/>
</dbReference>
<sequence>MAVTVRSSTMLASYGSFIHVLQVSLNSFIILDWVIPIVSDAHLRMVLSKLPLVLQGTFTTINYVIESQSSCPPFMIQRMSHATTLKHIYRVPDNQNLADLNKNQ</sequence>
<proteinExistence type="predicted"/>
<keyword evidence="1" id="KW-0472">Membrane</keyword>
<keyword evidence="3" id="KW-1185">Reference proteome</keyword>
<reference evidence="2" key="1">
    <citation type="submission" date="2020-12" db="EMBL/GenBank/DDBJ databases">
        <title>WGS assembly of Carya illinoinensis cv. Pawnee.</title>
        <authorList>
            <person name="Platts A."/>
            <person name="Shu S."/>
            <person name="Wright S."/>
            <person name="Barry K."/>
            <person name="Edger P."/>
            <person name="Pires J.C."/>
            <person name="Schmutz J."/>
        </authorList>
    </citation>
    <scope>NUCLEOTIDE SEQUENCE</scope>
    <source>
        <tissue evidence="2">Leaf</tissue>
    </source>
</reference>
<protein>
    <submittedName>
        <fullName evidence="2">Uncharacterized protein</fullName>
    </submittedName>
</protein>
<keyword evidence="1" id="KW-1133">Transmembrane helix</keyword>
<name>A0A8T1P213_CARIL</name>
<organism evidence="2 3">
    <name type="scientific">Carya illinoinensis</name>
    <name type="common">Pecan</name>
    <dbReference type="NCBI Taxonomy" id="32201"/>
    <lineage>
        <taxon>Eukaryota</taxon>
        <taxon>Viridiplantae</taxon>
        <taxon>Streptophyta</taxon>
        <taxon>Embryophyta</taxon>
        <taxon>Tracheophyta</taxon>
        <taxon>Spermatophyta</taxon>
        <taxon>Magnoliopsida</taxon>
        <taxon>eudicotyledons</taxon>
        <taxon>Gunneridae</taxon>
        <taxon>Pentapetalae</taxon>
        <taxon>rosids</taxon>
        <taxon>fabids</taxon>
        <taxon>Fagales</taxon>
        <taxon>Juglandaceae</taxon>
        <taxon>Carya</taxon>
    </lineage>
</organism>
<dbReference type="EMBL" id="CM031819">
    <property type="protein sequence ID" value="KAG6635794.1"/>
    <property type="molecule type" value="Genomic_DNA"/>
</dbReference>
<comment type="caution">
    <text evidence="2">The sequence shown here is derived from an EMBL/GenBank/DDBJ whole genome shotgun (WGS) entry which is preliminary data.</text>
</comment>
<gene>
    <name evidence="2" type="ORF">CIPAW_11G067000</name>
</gene>